<accession>A0AAW0ZF08</accession>
<evidence type="ECO:0000313" key="2">
    <source>
        <dbReference type="Proteomes" id="UP001432146"/>
    </source>
</evidence>
<protein>
    <submittedName>
        <fullName evidence="1">Uncharacterized protein</fullName>
    </submittedName>
</protein>
<dbReference type="AlphaFoldDB" id="A0AAW0ZF08"/>
<dbReference type="Proteomes" id="UP001432146">
    <property type="component" value="Unassembled WGS sequence"/>
</dbReference>
<proteinExistence type="predicted"/>
<reference evidence="1 2" key="1">
    <citation type="submission" date="2024-05" db="EMBL/GenBank/DDBJ databases">
        <title>The nuclear and mitochondrial genome assemblies of Tetragonisca angustula (Apidae: Meliponini), a tiny yet remarkable pollinator in the Neotropics.</title>
        <authorList>
            <person name="Ferrari R."/>
            <person name="Ricardo P.C."/>
            <person name="Dias F.C."/>
            <person name="Araujo N.S."/>
            <person name="Soares D.O."/>
            <person name="Zhou Q.-S."/>
            <person name="Zhu C.-D."/>
            <person name="Coutinho L."/>
            <person name="Airas M.C."/>
            <person name="Batista T.M."/>
        </authorList>
    </citation>
    <scope>NUCLEOTIDE SEQUENCE [LARGE SCALE GENOMIC DNA]</scope>
    <source>
        <strain evidence="1">ASF017062</strain>
        <tissue evidence="1">Abdomen</tissue>
    </source>
</reference>
<dbReference type="EMBL" id="JAWNGG020000245">
    <property type="protein sequence ID" value="KAK9295692.1"/>
    <property type="molecule type" value="Genomic_DNA"/>
</dbReference>
<sequence length="71" mass="7844">MAANEEKKGRAVCVPGARKLSPLVQLRFDLPLTYAILHGRAGSIKSIEPMQHCQNHDQLVDRNVRASRGGH</sequence>
<evidence type="ECO:0000313" key="1">
    <source>
        <dbReference type="EMBL" id="KAK9295692.1"/>
    </source>
</evidence>
<organism evidence="1 2">
    <name type="scientific">Tetragonisca angustula</name>
    <dbReference type="NCBI Taxonomy" id="166442"/>
    <lineage>
        <taxon>Eukaryota</taxon>
        <taxon>Metazoa</taxon>
        <taxon>Ecdysozoa</taxon>
        <taxon>Arthropoda</taxon>
        <taxon>Hexapoda</taxon>
        <taxon>Insecta</taxon>
        <taxon>Pterygota</taxon>
        <taxon>Neoptera</taxon>
        <taxon>Endopterygota</taxon>
        <taxon>Hymenoptera</taxon>
        <taxon>Apocrita</taxon>
        <taxon>Aculeata</taxon>
        <taxon>Apoidea</taxon>
        <taxon>Anthophila</taxon>
        <taxon>Apidae</taxon>
        <taxon>Tetragonisca</taxon>
    </lineage>
</organism>
<gene>
    <name evidence="1" type="ORF">QLX08_010060</name>
</gene>
<name>A0AAW0ZF08_9HYME</name>
<keyword evidence="2" id="KW-1185">Reference proteome</keyword>
<comment type="caution">
    <text evidence="1">The sequence shown here is derived from an EMBL/GenBank/DDBJ whole genome shotgun (WGS) entry which is preliminary data.</text>
</comment>